<dbReference type="SUPFAM" id="SSF160443">
    <property type="entry name" value="SMR domain-like"/>
    <property type="match status" value="1"/>
</dbReference>
<dbReference type="InterPro" id="IPR036187">
    <property type="entry name" value="DNA_mismatch_repair_MutS_sf"/>
</dbReference>
<dbReference type="GO" id="GO:0004519">
    <property type="term" value="F:endonuclease activity"/>
    <property type="evidence" value="ECO:0007669"/>
    <property type="project" value="UniProtKB-UniRule"/>
</dbReference>
<evidence type="ECO:0000256" key="6">
    <source>
        <dbReference type="ARBA" id="ARBA00022840"/>
    </source>
</evidence>
<dbReference type="GO" id="GO:0005524">
    <property type="term" value="F:ATP binding"/>
    <property type="evidence" value="ECO:0007669"/>
    <property type="project" value="UniProtKB-UniRule"/>
</dbReference>
<dbReference type="Gene3D" id="3.30.1370.110">
    <property type="match status" value="1"/>
</dbReference>
<keyword evidence="2 9" id="KW-0699">rRNA-binding</keyword>
<sequence length="795" mass="89237">MNTKILTTLEFDEIKNRLDSFLVTAKGKEKLAQLLPSGDAQRVSILLGQTDDALLIDRRRGGLPIRATNDLTEIFKRIKLKAVLASSELADLNASLQSSQAVIDFFQTIKDEIWFDNLQQILFLVNRLTDFSQLSQRLDQTIDDQGKMLDTASKKLAHIRKNTQLTETNIRELLLKMTKGNDAKYLSENVITTRDGVLVLPVKAENKKHFGGVVHDQSQSGLTLYIEPEAAVSLNDHLHDLEIDERREINAILIDISQSLFPLYEQLKLNNELIGELDLIQAKARLANTMDAIKPQINSEKEIDLQAARHPLLPSDAVANDIKLGHDFISLIITGPNTGGKTVLMKTLGLLQLMAQSGIFITADKNSSIYVFDNIFADIGDEQSLEQSLSTFSSHMMNIKEIIADSDTDSLVLLDELGAGTDPSEGAALAMAIVENLSERKILNLTTTHYPELKVFADQKPFAVNASMEFDLKTLRPTYRLLIGIPGQSNAITIARRLGVDKRVLERAEAYVDPKDQELNNLIQGLVFQRQDLDQQQEDLQRRLADVNSEKENLDRQSSELEQSKAKLLLDAKNEANHIVASTRSESKKLLDQIRSERLKAGQGSGKNEQELNRIVNQFDKLRQNDSLEKNKVLQKAKRAKQFRIGEDVMVTSYHQPGRITDKVSNHEWQIQMGILKMTVHENDLEKLPESQVEKIAKSKPAMHNTRVVKTASRNVSGHIDLRGERYEQAMMDLDHYIDQAMLNNIDTIEIIHGKGTGALREGVTQMLRSDRRIKHYEFANANGAGDGATIVELN</sequence>
<keyword evidence="8 9" id="KW-0238">DNA-binding</keyword>
<dbReference type="HAMAP" id="MF_00092">
    <property type="entry name" value="MutS2"/>
    <property type="match status" value="1"/>
</dbReference>
<evidence type="ECO:0000256" key="4">
    <source>
        <dbReference type="ARBA" id="ARBA00022759"/>
    </source>
</evidence>
<dbReference type="SMART" id="SM00534">
    <property type="entry name" value="MUTSac"/>
    <property type="match status" value="1"/>
</dbReference>
<dbReference type="InterPro" id="IPR027417">
    <property type="entry name" value="P-loop_NTPase"/>
</dbReference>
<dbReference type="SUPFAM" id="SSF48334">
    <property type="entry name" value="DNA repair protein MutS, domain III"/>
    <property type="match status" value="1"/>
</dbReference>
<dbReference type="EC" id="3.6.4.-" evidence="9"/>
<dbReference type="InterPro" id="IPR005747">
    <property type="entry name" value="MutS2"/>
</dbReference>
<dbReference type="FunFam" id="3.40.50.300:FF:000830">
    <property type="entry name" value="Endonuclease MutS2"/>
    <property type="match status" value="1"/>
</dbReference>
<keyword evidence="6 9" id="KW-0067">ATP-binding</keyword>
<accession>G9WIH0</accession>
<dbReference type="GO" id="GO:0006298">
    <property type="term" value="P:mismatch repair"/>
    <property type="evidence" value="ECO:0007669"/>
    <property type="project" value="InterPro"/>
</dbReference>
<dbReference type="PANTHER" id="PTHR48466:SF2">
    <property type="entry name" value="OS10G0509000 PROTEIN"/>
    <property type="match status" value="1"/>
</dbReference>
<dbReference type="SMART" id="SM00463">
    <property type="entry name" value="SMR"/>
    <property type="match status" value="1"/>
</dbReference>
<evidence type="ECO:0000256" key="1">
    <source>
        <dbReference type="ARBA" id="ARBA00022722"/>
    </source>
</evidence>
<dbReference type="CDD" id="cd03280">
    <property type="entry name" value="ABC_MutS2"/>
    <property type="match status" value="1"/>
</dbReference>
<dbReference type="Pfam" id="PF01713">
    <property type="entry name" value="Smr"/>
    <property type="match status" value="1"/>
</dbReference>
<evidence type="ECO:0000256" key="3">
    <source>
        <dbReference type="ARBA" id="ARBA00022741"/>
    </source>
</evidence>
<dbReference type="PROSITE" id="PS50192">
    <property type="entry name" value="T_SNARE"/>
    <property type="match status" value="1"/>
</dbReference>
<evidence type="ECO:0000256" key="9">
    <source>
        <dbReference type="HAMAP-Rule" id="MF_00092"/>
    </source>
</evidence>
<dbReference type="InterPro" id="IPR036063">
    <property type="entry name" value="Smr_dom_sf"/>
</dbReference>
<dbReference type="SUPFAM" id="SSF52540">
    <property type="entry name" value="P-loop containing nucleoside triphosphate hydrolases"/>
    <property type="match status" value="1"/>
</dbReference>
<evidence type="ECO:0000256" key="10">
    <source>
        <dbReference type="SAM" id="Coils"/>
    </source>
</evidence>
<dbReference type="OrthoDB" id="9808166at2"/>
<feature type="domain" description="Smr" evidence="12">
    <location>
        <begin position="720"/>
        <end position="795"/>
    </location>
</feature>
<comment type="function">
    <text evidence="9">Endonuclease that is involved in the suppression of homologous recombination and thus may have a key role in the control of bacterial genetic diversity.</text>
</comment>
<evidence type="ECO:0000313" key="14">
    <source>
        <dbReference type="Proteomes" id="UP000004959"/>
    </source>
</evidence>
<evidence type="ECO:0000256" key="2">
    <source>
        <dbReference type="ARBA" id="ARBA00022730"/>
    </source>
</evidence>
<feature type="domain" description="T-SNARE coiled-coil homology" evidence="11">
    <location>
        <begin position="111"/>
        <end position="173"/>
    </location>
</feature>
<evidence type="ECO:0000256" key="7">
    <source>
        <dbReference type="ARBA" id="ARBA00022884"/>
    </source>
</evidence>
<dbReference type="GO" id="GO:0045910">
    <property type="term" value="P:negative regulation of DNA recombination"/>
    <property type="evidence" value="ECO:0007669"/>
    <property type="project" value="InterPro"/>
</dbReference>
<dbReference type="HOGENOM" id="CLU_011252_2_1_9"/>
<dbReference type="PROSITE" id="PS00486">
    <property type="entry name" value="DNA_MISMATCH_REPAIR_2"/>
    <property type="match status" value="1"/>
</dbReference>
<dbReference type="Pfam" id="PF00488">
    <property type="entry name" value="MutS_V"/>
    <property type="match status" value="1"/>
</dbReference>
<keyword evidence="5 9" id="KW-0378">Hydrolase</keyword>
<dbReference type="InterPro" id="IPR002625">
    <property type="entry name" value="Smr_dom"/>
</dbReference>
<keyword evidence="3 9" id="KW-0547">Nucleotide-binding</keyword>
<dbReference type="PATRIC" id="fig|1045004.4.peg.879"/>
<dbReference type="InterPro" id="IPR007696">
    <property type="entry name" value="DNA_mismatch_repair_MutS_core"/>
</dbReference>
<feature type="binding site" evidence="9">
    <location>
        <begin position="335"/>
        <end position="342"/>
    </location>
    <ligand>
        <name>ATP</name>
        <dbReference type="ChEBI" id="CHEBI:30616"/>
    </ligand>
</feature>
<dbReference type="Pfam" id="PF20297">
    <property type="entry name" value="MSSS"/>
    <property type="match status" value="1"/>
</dbReference>
<dbReference type="EC" id="3.1.-.-" evidence="9"/>
<dbReference type="eggNOG" id="COG1193">
    <property type="taxonomic scope" value="Bacteria"/>
</dbReference>
<gene>
    <name evidence="9" type="primary">mutS2</name>
    <name evidence="9" type="synonym">rqcU</name>
    <name evidence="13" type="ORF">OKIT_0877</name>
</gene>
<dbReference type="Proteomes" id="UP000004959">
    <property type="component" value="Chromosome"/>
</dbReference>
<dbReference type="Gene3D" id="3.40.50.300">
    <property type="entry name" value="P-loop containing nucleotide triphosphate hydrolases"/>
    <property type="match status" value="1"/>
</dbReference>
<dbReference type="InterPro" id="IPR045076">
    <property type="entry name" value="MutS"/>
</dbReference>
<organism evidence="13 14">
    <name type="scientific">Oenococcus kitaharae DSM 17330</name>
    <dbReference type="NCBI Taxonomy" id="1045004"/>
    <lineage>
        <taxon>Bacteria</taxon>
        <taxon>Bacillati</taxon>
        <taxon>Bacillota</taxon>
        <taxon>Bacilli</taxon>
        <taxon>Lactobacillales</taxon>
        <taxon>Lactobacillaceae</taxon>
        <taxon>Oenococcus</taxon>
    </lineage>
</organism>
<dbReference type="NCBIfam" id="TIGR01069">
    <property type="entry name" value="mutS2"/>
    <property type="match status" value="1"/>
</dbReference>
<comment type="similarity">
    <text evidence="9">Belongs to the DNA mismatch repair MutS family. MutS2 subfamily.</text>
</comment>
<reference evidence="13 14" key="1">
    <citation type="journal article" date="2012" name="PLoS ONE">
        <title>Functional divergence in the genus oenococcus as predicted by genome sequencing of the newly-described species, Oenococcus kitaharae.</title>
        <authorList>
            <person name="Borneman A.R."/>
            <person name="McCarthy J.M."/>
            <person name="Chambers P.J."/>
            <person name="Bartowsky E.J."/>
        </authorList>
    </citation>
    <scope>NUCLEOTIDE SEQUENCE [LARGE SCALE GENOMIC DNA]</scope>
    <source>
        <strain evidence="14">DSM17330</strain>
    </source>
</reference>
<evidence type="ECO:0000256" key="8">
    <source>
        <dbReference type="ARBA" id="ARBA00023125"/>
    </source>
</evidence>
<dbReference type="GO" id="GO:0030983">
    <property type="term" value="F:mismatched DNA binding"/>
    <property type="evidence" value="ECO:0007669"/>
    <property type="project" value="InterPro"/>
</dbReference>
<dbReference type="PROSITE" id="PS50828">
    <property type="entry name" value="SMR"/>
    <property type="match status" value="1"/>
</dbReference>
<comment type="subunit">
    <text evidence="9">Homodimer. Binds to stalled ribosomes, contacting rRNA.</text>
</comment>
<dbReference type="STRING" id="336988.NT96_07970"/>
<name>G9WIH0_9LACO</name>
<keyword evidence="10" id="KW-0175">Coiled coil</keyword>
<comment type="caution">
    <text evidence="13">The sequence shown here is derived from an EMBL/GenBank/DDBJ whole genome shotgun (WGS) entry which is preliminary data.</text>
</comment>
<comment type="function">
    <text evidence="9">Acts as a ribosome collision sensor, splitting the ribosome into its 2 subunits. Detects stalled/collided 70S ribosomes which it binds and splits by an ATP-hydrolysis driven conformational change. Acts upstream of the ribosome quality control system (RQC), a ribosome-associated complex that mediates the extraction of incompletely synthesized nascent chains from stalled ribosomes and their subsequent degradation. Probably generates substrates for RQC.</text>
</comment>
<keyword evidence="1 9" id="KW-0540">Nuclease</keyword>
<dbReference type="InterPro" id="IPR046893">
    <property type="entry name" value="MSSS"/>
</dbReference>
<dbReference type="InterPro" id="IPR000727">
    <property type="entry name" value="T_SNARE_dom"/>
</dbReference>
<feature type="coiled-coil region" evidence="10">
    <location>
        <begin position="530"/>
        <end position="571"/>
    </location>
</feature>
<keyword evidence="14" id="KW-1185">Reference proteome</keyword>
<dbReference type="GO" id="GO:0019843">
    <property type="term" value="F:rRNA binding"/>
    <property type="evidence" value="ECO:0007669"/>
    <property type="project" value="UniProtKB-UniRule"/>
</dbReference>
<proteinExistence type="inferred from homology"/>
<evidence type="ECO:0000313" key="13">
    <source>
        <dbReference type="EMBL" id="EHN58982.1"/>
    </source>
</evidence>
<dbReference type="SMART" id="SM00533">
    <property type="entry name" value="MUTSd"/>
    <property type="match status" value="1"/>
</dbReference>
<dbReference type="GO" id="GO:0072344">
    <property type="term" value="P:rescue of stalled ribosome"/>
    <property type="evidence" value="ECO:0007669"/>
    <property type="project" value="UniProtKB-UniRule"/>
</dbReference>
<keyword evidence="7 9" id="KW-0694">RNA-binding</keyword>
<dbReference type="GO" id="GO:0140664">
    <property type="term" value="F:ATP-dependent DNA damage sensor activity"/>
    <property type="evidence" value="ECO:0007669"/>
    <property type="project" value="InterPro"/>
</dbReference>
<evidence type="ECO:0000259" key="12">
    <source>
        <dbReference type="PROSITE" id="PS50828"/>
    </source>
</evidence>
<dbReference type="InterPro" id="IPR000432">
    <property type="entry name" value="DNA_mismatch_repair_MutS_C"/>
</dbReference>
<dbReference type="PIRSF" id="PIRSF005814">
    <property type="entry name" value="MutS_YshD"/>
    <property type="match status" value="1"/>
</dbReference>
<keyword evidence="4 9" id="KW-0255">Endonuclease</keyword>
<dbReference type="EMBL" id="AFVZ01000001">
    <property type="protein sequence ID" value="EHN58982.1"/>
    <property type="molecule type" value="Genomic_DNA"/>
</dbReference>
<dbReference type="GO" id="GO:0043023">
    <property type="term" value="F:ribosomal large subunit binding"/>
    <property type="evidence" value="ECO:0007669"/>
    <property type="project" value="UniProtKB-UniRule"/>
</dbReference>
<dbReference type="PANTHER" id="PTHR48466">
    <property type="entry name" value="OS10G0509000 PROTEIN-RELATED"/>
    <property type="match status" value="1"/>
</dbReference>
<protein>
    <recommendedName>
        <fullName evidence="9">Endonuclease MutS2</fullName>
        <ecNumber evidence="9">3.1.-.-</ecNumber>
    </recommendedName>
    <alternativeName>
        <fullName evidence="9">Ribosome-associated protein quality control-upstream factor</fullName>
        <shortName evidence="9">RQC-upstream factor</shortName>
        <shortName evidence="9">RqcU</shortName>
        <ecNumber evidence="9">3.6.4.-</ecNumber>
    </alternativeName>
</protein>
<dbReference type="GO" id="GO:0016887">
    <property type="term" value="F:ATP hydrolysis activity"/>
    <property type="evidence" value="ECO:0007669"/>
    <property type="project" value="InterPro"/>
</dbReference>
<dbReference type="AlphaFoldDB" id="G9WIH0"/>
<dbReference type="RefSeq" id="WP_007745642.1">
    <property type="nucleotide sequence ID" value="NZ_CM001398.1"/>
</dbReference>
<evidence type="ECO:0000259" key="11">
    <source>
        <dbReference type="PROSITE" id="PS50192"/>
    </source>
</evidence>
<evidence type="ECO:0000256" key="5">
    <source>
        <dbReference type="ARBA" id="ARBA00022801"/>
    </source>
</evidence>